<protein>
    <submittedName>
        <fullName evidence="1">Uncharacterized protein</fullName>
    </submittedName>
</protein>
<reference evidence="1 2" key="1">
    <citation type="journal article" date="2011" name="EMBO J.">
        <title>Structural diversity of bacterial flagellar motors.</title>
        <authorList>
            <person name="Chen S."/>
            <person name="Beeby M."/>
            <person name="Murphy G.E."/>
            <person name="Leadbetter J.R."/>
            <person name="Hendrixson D.R."/>
            <person name="Briegel A."/>
            <person name="Li Z."/>
            <person name="Shi J."/>
            <person name="Tocheva E.I."/>
            <person name="Muller A."/>
            <person name="Dobro M.J."/>
            <person name="Jensen G.J."/>
        </authorList>
    </citation>
    <scope>NUCLEOTIDE SEQUENCE [LARGE SCALE GENOMIC DNA]</scope>
    <source>
        <strain evidence="1 2">DSM 6540</strain>
    </source>
</reference>
<dbReference type="AlphaFoldDB" id="F7NDH5"/>
<dbReference type="STRING" id="1009370.ALO_00410"/>
<name>F7NDH5_9FIRM</name>
<evidence type="ECO:0000313" key="2">
    <source>
        <dbReference type="Proteomes" id="UP000003240"/>
    </source>
</evidence>
<gene>
    <name evidence="1" type="ORF">ALO_00410</name>
</gene>
<keyword evidence="2" id="KW-1185">Reference proteome</keyword>
<organism evidence="1 2">
    <name type="scientific">Acetonema longum DSM 6540</name>
    <dbReference type="NCBI Taxonomy" id="1009370"/>
    <lineage>
        <taxon>Bacteria</taxon>
        <taxon>Bacillati</taxon>
        <taxon>Bacillota</taxon>
        <taxon>Negativicutes</taxon>
        <taxon>Acetonemataceae</taxon>
        <taxon>Acetonema</taxon>
    </lineage>
</organism>
<evidence type="ECO:0000313" key="1">
    <source>
        <dbReference type="EMBL" id="EGO65928.1"/>
    </source>
</evidence>
<dbReference type="EMBL" id="AFGF01000006">
    <property type="protein sequence ID" value="EGO65928.1"/>
    <property type="molecule type" value="Genomic_DNA"/>
</dbReference>
<accession>F7NDH5</accession>
<dbReference type="eggNOG" id="ENOG50334M3">
    <property type="taxonomic scope" value="Bacteria"/>
</dbReference>
<proteinExistence type="predicted"/>
<dbReference type="RefSeq" id="WP_004091694.1">
    <property type="nucleotide sequence ID" value="NZ_AFGF01000006.1"/>
</dbReference>
<sequence length="153" mass="17819">MNFLRKPAAIDIEHMKMLHEEAIDQLELMRSVLAAREEATGTMRDSLENMALEHWNAYLDAIHLISMHDEAIASILQQHGLSFREESNSGEVERQHVRPLLLSLLSAALVRRHRRIRQIYSWHARPISDYLNESMSMERKHLVELIAMVETLL</sequence>
<comment type="caution">
    <text evidence="1">The sequence shown here is derived from an EMBL/GenBank/DDBJ whole genome shotgun (WGS) entry which is preliminary data.</text>
</comment>
<dbReference type="Proteomes" id="UP000003240">
    <property type="component" value="Unassembled WGS sequence"/>
</dbReference>